<dbReference type="InterPro" id="IPR011250">
    <property type="entry name" value="OMP/PagP_B-barrel"/>
</dbReference>
<dbReference type="Pfam" id="PF19783">
    <property type="entry name" value="DUF6268"/>
    <property type="match status" value="1"/>
</dbReference>
<sequence>MLLGSVNVANAQLTDLARLEYSYVPKSNSEDSFDRVRALLNYPIKTSEDCYLIVGAEYSRLTLDLEDSYPFPTSNLRRLHILDFNVGYTFKLNKNWRLGAKVTPRIASTLRHKITGDDIFLNGGIYAINDKTKDANIKKPYRLILGLTYNSTTGIPLPLPFVSYFRRVNESWSYNLGVPKTNIKYFFNEKNIVQTFVGIDGYFANTQEVFTIDGKQADSISLSVILAGLGYEYNFTDNLVWYSYVGHTISMSNRLRDENREDVFKLDNVNAFYLRTGIKFKI</sequence>
<dbReference type="Gene3D" id="2.40.160.60">
    <property type="entry name" value="Outer membrane protein transport protein (OMPP1/FadL/TodX)"/>
    <property type="match status" value="1"/>
</dbReference>
<evidence type="ECO:0000259" key="1">
    <source>
        <dbReference type="Pfam" id="PF19783"/>
    </source>
</evidence>
<comment type="caution">
    <text evidence="2">The sequence shown here is derived from an EMBL/GenBank/DDBJ whole genome shotgun (WGS) entry which is preliminary data.</text>
</comment>
<evidence type="ECO:0000313" key="3">
    <source>
        <dbReference type="Proteomes" id="UP000605013"/>
    </source>
</evidence>
<dbReference type="Proteomes" id="UP000605013">
    <property type="component" value="Unassembled WGS sequence"/>
</dbReference>
<accession>A0ABS1WKH3</accession>
<reference evidence="2 3" key="1">
    <citation type="submission" date="2020-12" db="EMBL/GenBank/DDBJ databases">
        <title>Olleya sediminilitoris sp. nov., isolated from a tidal flat.</title>
        <authorList>
            <person name="Park S."/>
            <person name="Yoon J.-H."/>
        </authorList>
    </citation>
    <scope>NUCLEOTIDE SEQUENCE [LARGE SCALE GENOMIC DNA]</scope>
    <source>
        <strain evidence="2 3">YSTF-M6</strain>
    </source>
</reference>
<proteinExistence type="predicted"/>
<organism evidence="2 3">
    <name type="scientific">Olleya sediminilitoris</name>
    <dbReference type="NCBI Taxonomy" id="2795739"/>
    <lineage>
        <taxon>Bacteria</taxon>
        <taxon>Pseudomonadati</taxon>
        <taxon>Bacteroidota</taxon>
        <taxon>Flavobacteriia</taxon>
        <taxon>Flavobacteriales</taxon>
        <taxon>Flavobacteriaceae</taxon>
    </lineage>
</organism>
<dbReference type="EMBL" id="JAEMEF010000005">
    <property type="protein sequence ID" value="MBL7559603.1"/>
    <property type="molecule type" value="Genomic_DNA"/>
</dbReference>
<protein>
    <recommendedName>
        <fullName evidence="1">DUF6268 domain-containing protein</fullName>
    </recommendedName>
</protein>
<evidence type="ECO:0000313" key="2">
    <source>
        <dbReference type="EMBL" id="MBL7559603.1"/>
    </source>
</evidence>
<name>A0ABS1WKH3_9FLAO</name>
<dbReference type="InterPro" id="IPR046235">
    <property type="entry name" value="DUF6268"/>
</dbReference>
<dbReference type="SUPFAM" id="SSF56925">
    <property type="entry name" value="OMPA-like"/>
    <property type="match status" value="1"/>
</dbReference>
<keyword evidence="3" id="KW-1185">Reference proteome</keyword>
<feature type="domain" description="DUF6268" evidence="1">
    <location>
        <begin position="54"/>
        <end position="281"/>
    </location>
</feature>
<gene>
    <name evidence="2" type="ORF">JAO71_07290</name>
</gene>